<comment type="caution">
    <text evidence="1">The sequence shown here is derived from an EMBL/GenBank/DDBJ whole genome shotgun (WGS) entry which is preliminary data.</text>
</comment>
<dbReference type="AlphaFoldDB" id="A0AAW2KA45"/>
<evidence type="ECO:0000313" key="1">
    <source>
        <dbReference type="EMBL" id="KAL0303559.1"/>
    </source>
</evidence>
<dbReference type="PANTHER" id="PTHR10775:SF185">
    <property type="entry name" value="OS08G0208400 PROTEIN"/>
    <property type="match status" value="1"/>
</dbReference>
<name>A0AAW2KA45_SESRA</name>
<proteinExistence type="predicted"/>
<sequence>MAKRGCRSTFDVVTAPLVPEKQTRVAHEEELFMGIDVCKNSCMLYWKDDVDLEYRKLCEDGMYKATRERDLGRKKSPYVVLRYLPLTLHLQRLYVLRAIAEDMTWHAIHQKKEGSMRHLTDAEPWKHFDRNVLLGLCVGGLRRIGSTVVLIHVGPLSLHRTISPGYVHEF</sequence>
<accession>A0AAW2KA45</accession>
<reference evidence="1" key="2">
    <citation type="journal article" date="2024" name="Plant">
        <title>Genomic evolution and insights into agronomic trait innovations of Sesamum species.</title>
        <authorList>
            <person name="Miao H."/>
            <person name="Wang L."/>
            <person name="Qu L."/>
            <person name="Liu H."/>
            <person name="Sun Y."/>
            <person name="Le M."/>
            <person name="Wang Q."/>
            <person name="Wei S."/>
            <person name="Zheng Y."/>
            <person name="Lin W."/>
            <person name="Duan Y."/>
            <person name="Cao H."/>
            <person name="Xiong S."/>
            <person name="Wang X."/>
            <person name="Wei L."/>
            <person name="Li C."/>
            <person name="Ma Q."/>
            <person name="Ju M."/>
            <person name="Zhao R."/>
            <person name="Li G."/>
            <person name="Mu C."/>
            <person name="Tian Q."/>
            <person name="Mei H."/>
            <person name="Zhang T."/>
            <person name="Gao T."/>
            <person name="Zhang H."/>
        </authorList>
    </citation>
    <scope>NUCLEOTIDE SEQUENCE</scope>
    <source>
        <strain evidence="1">G02</strain>
    </source>
</reference>
<organism evidence="1">
    <name type="scientific">Sesamum radiatum</name>
    <name type="common">Black benniseed</name>
    <dbReference type="NCBI Taxonomy" id="300843"/>
    <lineage>
        <taxon>Eukaryota</taxon>
        <taxon>Viridiplantae</taxon>
        <taxon>Streptophyta</taxon>
        <taxon>Embryophyta</taxon>
        <taxon>Tracheophyta</taxon>
        <taxon>Spermatophyta</taxon>
        <taxon>Magnoliopsida</taxon>
        <taxon>eudicotyledons</taxon>
        <taxon>Gunneridae</taxon>
        <taxon>Pentapetalae</taxon>
        <taxon>asterids</taxon>
        <taxon>lamiids</taxon>
        <taxon>Lamiales</taxon>
        <taxon>Pedaliaceae</taxon>
        <taxon>Sesamum</taxon>
    </lineage>
</organism>
<dbReference type="EMBL" id="JACGWJ010000029">
    <property type="protein sequence ID" value="KAL0303559.1"/>
    <property type="molecule type" value="Genomic_DNA"/>
</dbReference>
<gene>
    <name evidence="1" type="ORF">Sradi_6224000</name>
</gene>
<protein>
    <submittedName>
        <fullName evidence="1">Uncharacterized protein</fullName>
    </submittedName>
</protein>
<reference evidence="1" key="1">
    <citation type="submission" date="2020-06" db="EMBL/GenBank/DDBJ databases">
        <authorList>
            <person name="Li T."/>
            <person name="Hu X."/>
            <person name="Zhang T."/>
            <person name="Song X."/>
            <person name="Zhang H."/>
            <person name="Dai N."/>
            <person name="Sheng W."/>
            <person name="Hou X."/>
            <person name="Wei L."/>
        </authorList>
    </citation>
    <scope>NUCLEOTIDE SEQUENCE</scope>
    <source>
        <strain evidence="1">G02</strain>
        <tissue evidence="1">Leaf</tissue>
    </source>
</reference>
<dbReference type="PANTHER" id="PTHR10775">
    <property type="entry name" value="OS08G0208400 PROTEIN"/>
    <property type="match status" value="1"/>
</dbReference>